<gene>
    <name evidence="1" type="ORF">WG66_13712</name>
</gene>
<evidence type="ECO:0000313" key="1">
    <source>
        <dbReference type="EMBL" id="KTB33645.1"/>
    </source>
</evidence>
<comment type="caution">
    <text evidence="1">The sequence shown here is derived from an EMBL/GenBank/DDBJ whole genome shotgun (WGS) entry which is preliminary data.</text>
</comment>
<evidence type="ECO:0000313" key="2">
    <source>
        <dbReference type="Proteomes" id="UP000054988"/>
    </source>
</evidence>
<dbReference type="AlphaFoldDB" id="A0A0W0FBD8"/>
<organism evidence="1 2">
    <name type="scientific">Moniliophthora roreri</name>
    <name type="common">Frosty pod rot fungus</name>
    <name type="synonym">Monilia roreri</name>
    <dbReference type="NCBI Taxonomy" id="221103"/>
    <lineage>
        <taxon>Eukaryota</taxon>
        <taxon>Fungi</taxon>
        <taxon>Dikarya</taxon>
        <taxon>Basidiomycota</taxon>
        <taxon>Agaricomycotina</taxon>
        <taxon>Agaricomycetes</taxon>
        <taxon>Agaricomycetidae</taxon>
        <taxon>Agaricales</taxon>
        <taxon>Marasmiineae</taxon>
        <taxon>Marasmiaceae</taxon>
        <taxon>Moniliophthora</taxon>
    </lineage>
</organism>
<name>A0A0W0FBD8_MONRR</name>
<reference evidence="1 2" key="1">
    <citation type="submission" date="2015-12" db="EMBL/GenBank/DDBJ databases">
        <title>Draft genome sequence of Moniliophthora roreri, the causal agent of frosty pod rot of cacao.</title>
        <authorList>
            <person name="Aime M.C."/>
            <person name="Diaz-Valderrama J.R."/>
            <person name="Kijpornyongpan T."/>
            <person name="Phillips-Mora W."/>
        </authorList>
    </citation>
    <scope>NUCLEOTIDE SEQUENCE [LARGE SCALE GENOMIC DNA]</scope>
    <source>
        <strain evidence="1 2">MCA 2952</strain>
    </source>
</reference>
<protein>
    <submittedName>
        <fullName evidence="1">Uncharacterized protein</fullName>
    </submittedName>
</protein>
<proteinExistence type="predicted"/>
<sequence>MQKMISTRGYSYSNCATQKAALRDVKYDISVNYGLKGVVDLSGLDIDFDYTCFEGLDDDLIFYPAVSFAAVCCADAIYDPPEKEMPPSPNVARETIPEVAEVAEYESSDDDYSSSTSRGSDVYTFEYQDDREAPESDIDFRGVSSEPLNEKKMSAVELHHFYDVQDDGRSFISFRERCYKVSGYVETVGPFNPLKESAPRKSIGDRIVTTFHSTLPSRRAKMGGDWP</sequence>
<accession>A0A0W0FBD8</accession>
<dbReference type="EMBL" id="LATX01002149">
    <property type="protein sequence ID" value="KTB33645.1"/>
    <property type="molecule type" value="Genomic_DNA"/>
</dbReference>
<dbReference type="Proteomes" id="UP000054988">
    <property type="component" value="Unassembled WGS sequence"/>
</dbReference>